<feature type="region of interest" description="Disordered" evidence="7">
    <location>
        <begin position="416"/>
        <end position="449"/>
    </location>
</feature>
<feature type="compositionally biased region" description="Polar residues" evidence="7">
    <location>
        <begin position="1"/>
        <end position="15"/>
    </location>
</feature>
<feature type="domain" description="Chromatin assembly factor 1 subunit Cac1-like C-terminal" evidence="10">
    <location>
        <begin position="577"/>
        <end position="632"/>
    </location>
</feature>
<accession>A0A0U1LW63</accession>
<feature type="compositionally biased region" description="Low complexity" evidence="7">
    <location>
        <begin position="75"/>
        <end position="98"/>
    </location>
</feature>
<sequence length="633" mass="71883">MDVSVETNPTVTPSVGGQCFPPPSPTPSRKRAFSEVDEPNAQRQETPKYQKHDGPGDQENRNPLQHPDHMVVDKSTTSTTSVTSNFAENTSATTSTTPLPAPPSTPRQPSTTTTVIVPSAATKKQKLSPNSKEAKRLEKEEKDRLRLEEKAKKEEEKRIKEEERKKKEAEREEEKKKRDAEREEERKRREEKKKAKEEERHARDEEKRKKEEEKVKKERSQMKLSSFFAKPAADANKPPSVGGSSPRKDSTRDLDGSIAATTDVEDARSDYRNEFPDFFIQSHTQLAPSHRFQRDEKATEHIREKLDGFLKETDAHPLYRPSDLFEMMPFRRRNGRNIRPVRKLMQELQDDTDESTRSEPGPQDFLRKITMKSLKFAEDVRPAYYGTFTRSLSRAQVGKLCRRPYSRGLPDINYDYDSEAEWEEPEEGEDLDSEGEEEMSEDGDDDMDGFLDDEDEQIDGRRRLVVGDLEPVCTGIKWQDEGDKDPILEAYRIETISDTVQFPIDPFSTAYWPKPKVVEQAASKGHASNSTRGTLHAFSTNPITQSQMPLAPTARPGMGIESAGPSKKGKPFPPDQLAAFKEAVEGSDLTKAGLIEVLKKRFPKISKDTLKDTLTMVAVRVGQKEADKKWVCN</sequence>
<dbReference type="GO" id="GO:0006334">
    <property type="term" value="P:nucleosome assembly"/>
    <property type="evidence" value="ECO:0007669"/>
    <property type="project" value="TreeGrafter"/>
</dbReference>
<dbReference type="GO" id="GO:0006281">
    <property type="term" value="P:DNA repair"/>
    <property type="evidence" value="ECO:0007669"/>
    <property type="project" value="UniProtKB-KW"/>
</dbReference>
<evidence type="ECO:0000259" key="10">
    <source>
        <dbReference type="Pfam" id="PF21796"/>
    </source>
</evidence>
<feature type="region of interest" description="Disordered" evidence="7">
    <location>
        <begin position="1"/>
        <end position="268"/>
    </location>
</feature>
<dbReference type="Pfam" id="PF12253">
    <property type="entry name" value="CAF1A_dimeriz"/>
    <property type="match status" value="1"/>
</dbReference>
<evidence type="ECO:0000256" key="4">
    <source>
        <dbReference type="ARBA" id="ARBA00023186"/>
    </source>
</evidence>
<evidence type="ECO:0000256" key="7">
    <source>
        <dbReference type="SAM" id="MobiDB-lite"/>
    </source>
</evidence>
<evidence type="ECO:0000259" key="8">
    <source>
        <dbReference type="Pfam" id="PF11600"/>
    </source>
</evidence>
<feature type="domain" description="Chromatin assembly factor 1 subunit A dimerization" evidence="9">
    <location>
        <begin position="372"/>
        <end position="446"/>
    </location>
</feature>
<feature type="domain" description="Chromatin assembly factor 1 p150 subunit acidic region" evidence="8">
    <location>
        <begin position="123"/>
        <end position="236"/>
    </location>
</feature>
<feature type="region of interest" description="Disordered" evidence="7">
    <location>
        <begin position="546"/>
        <end position="574"/>
    </location>
</feature>
<evidence type="ECO:0000256" key="5">
    <source>
        <dbReference type="ARBA" id="ARBA00023204"/>
    </source>
</evidence>
<comment type="subcellular location">
    <subcellularLocation>
        <location evidence="1">Nucleus</location>
    </subcellularLocation>
</comment>
<gene>
    <name evidence="11" type="ORF">PISL3812_04349</name>
</gene>
<dbReference type="Pfam" id="PF21796">
    <property type="entry name" value="Cac1_C"/>
    <property type="match status" value="1"/>
</dbReference>
<evidence type="ECO:0000313" key="12">
    <source>
        <dbReference type="Proteomes" id="UP000054383"/>
    </source>
</evidence>
<dbReference type="Proteomes" id="UP000054383">
    <property type="component" value="Unassembled WGS sequence"/>
</dbReference>
<feature type="compositionally biased region" description="Basic and acidic residues" evidence="7">
    <location>
        <begin position="45"/>
        <end position="72"/>
    </location>
</feature>
<keyword evidence="3" id="KW-0227">DNA damage</keyword>
<dbReference type="OrthoDB" id="79480at2759"/>
<dbReference type="InterPro" id="IPR048800">
    <property type="entry name" value="Cac1-like_C"/>
</dbReference>
<reference evidence="11 12" key="1">
    <citation type="submission" date="2015-04" db="EMBL/GenBank/DDBJ databases">
        <authorList>
            <person name="Syromyatnikov M.Y."/>
            <person name="Popov V.N."/>
        </authorList>
    </citation>
    <scope>NUCLEOTIDE SEQUENCE [LARGE SCALE GENOMIC DNA]</scope>
    <source>
        <strain evidence="11">WF-38-12</strain>
    </source>
</reference>
<dbReference type="Pfam" id="PF11600">
    <property type="entry name" value="CAF1A_acidic"/>
    <property type="match status" value="1"/>
</dbReference>
<evidence type="ECO:0000256" key="2">
    <source>
        <dbReference type="ARBA" id="ARBA00022705"/>
    </source>
</evidence>
<evidence type="ECO:0000313" key="11">
    <source>
        <dbReference type="EMBL" id="CRG87332.1"/>
    </source>
</evidence>
<dbReference type="EMBL" id="CVMT01000003">
    <property type="protein sequence ID" value="CRG87332.1"/>
    <property type="molecule type" value="Genomic_DNA"/>
</dbReference>
<feature type="compositionally biased region" description="Basic and acidic residues" evidence="7">
    <location>
        <begin position="132"/>
        <end position="221"/>
    </location>
</feature>
<evidence type="ECO:0000256" key="3">
    <source>
        <dbReference type="ARBA" id="ARBA00022763"/>
    </source>
</evidence>
<feature type="compositionally biased region" description="Basic and acidic residues" evidence="7">
    <location>
        <begin position="246"/>
        <end position="255"/>
    </location>
</feature>
<dbReference type="GO" id="GO:0005634">
    <property type="term" value="C:nucleus"/>
    <property type="evidence" value="ECO:0007669"/>
    <property type="project" value="UniProtKB-SubCell"/>
</dbReference>
<keyword evidence="12" id="KW-1185">Reference proteome</keyword>
<protein>
    <submittedName>
        <fullName evidence="11">Chromatin assembly factor 1 subunit rlf2</fullName>
    </submittedName>
</protein>
<organism evidence="11 12">
    <name type="scientific">Talaromyces islandicus</name>
    <name type="common">Penicillium islandicum</name>
    <dbReference type="NCBI Taxonomy" id="28573"/>
    <lineage>
        <taxon>Eukaryota</taxon>
        <taxon>Fungi</taxon>
        <taxon>Dikarya</taxon>
        <taxon>Ascomycota</taxon>
        <taxon>Pezizomycotina</taxon>
        <taxon>Eurotiomycetes</taxon>
        <taxon>Eurotiomycetidae</taxon>
        <taxon>Eurotiales</taxon>
        <taxon>Trichocomaceae</taxon>
        <taxon>Talaromyces</taxon>
        <taxon>Talaromyces sect. Islandici</taxon>
    </lineage>
</organism>
<keyword evidence="5" id="KW-0234">DNA repair</keyword>
<evidence type="ECO:0000259" key="9">
    <source>
        <dbReference type="Pfam" id="PF12253"/>
    </source>
</evidence>
<name>A0A0U1LW63_TALIS</name>
<dbReference type="GO" id="GO:0033186">
    <property type="term" value="C:CAF-1 complex"/>
    <property type="evidence" value="ECO:0007669"/>
    <property type="project" value="TreeGrafter"/>
</dbReference>
<dbReference type="OMA" id="YENVRPP"/>
<evidence type="ECO:0000256" key="6">
    <source>
        <dbReference type="ARBA" id="ARBA00023242"/>
    </source>
</evidence>
<dbReference type="AlphaFoldDB" id="A0A0U1LW63"/>
<keyword evidence="4" id="KW-0143">Chaperone</keyword>
<dbReference type="PANTHER" id="PTHR15272:SF0">
    <property type="entry name" value="CHROMATIN ASSEMBLY FACTOR 1 SUBUNIT A"/>
    <property type="match status" value="1"/>
</dbReference>
<dbReference type="InterPro" id="IPR021644">
    <property type="entry name" value="CAF-1_p150_acidic"/>
</dbReference>
<keyword evidence="2" id="KW-0235">DNA replication</keyword>
<keyword evidence="6" id="KW-0539">Nucleus</keyword>
<dbReference type="InterPro" id="IPR022043">
    <property type="entry name" value="CAF1A_DD"/>
</dbReference>
<dbReference type="STRING" id="28573.A0A0U1LW63"/>
<evidence type="ECO:0000256" key="1">
    <source>
        <dbReference type="ARBA" id="ARBA00004123"/>
    </source>
</evidence>
<dbReference type="GO" id="GO:0006260">
    <property type="term" value="P:DNA replication"/>
    <property type="evidence" value="ECO:0007669"/>
    <property type="project" value="UniProtKB-KW"/>
</dbReference>
<proteinExistence type="predicted"/>
<dbReference type="PANTHER" id="PTHR15272">
    <property type="entry name" value="CHROMATIN ASSEMBLY FACTOR 1 SUBUNIT A CAF-1 SUBUNIT A"/>
    <property type="match status" value="1"/>
</dbReference>